<sequence>MKEPNNSARQFLIYITGQAQEALSSSADTPVASVTGTTLSPPFSKSDEFTARIAPNFDTLALKRLQCQSCEEGQVICTFPVSKEVTNSYNTLHGGCIATLVDTVGTAALITVSDRSGVSVNIAVTYLLPSPSGQNVTVEARVIKSGRALATIQVDIKLQDGRVAATGLHTKYLEVGEPWQLKQILQERNLLLSRPSQNQGVTTITSTATSTAVISVISHVPQSVNQAPQQMPDAALGHQAPMSDAALGRQAPMPDAALGRQAPKPILPDPSFPPLDHATKFLNYLLTQRSQSTNSPNNFDTLTLGCLCVKSSSAGKLICTFPVTQDVTNRYQTLHGGCIATLVDVVSSAALFTVSDRTGVSVNLATTYLLPTALGTTVIVEATVLRVGRSLATIQVEVRLPDGRLAALGMHTKFLGAGQNAWRQAQTDLQQNRNSSLNKDFCPTLLVDSTIHGLLAKHCGKRDTGLHTPASAVRPMGRRRTSGSDDPYENQENVSIEQTQVVHSEKGPKQQDVSISTPAPSTCTLKSVTPSRLSMLQEELSCSICLEVVCRPCTTPCGHNFCRACLRRSLRHNPRCPKCRESLPPRFKPAVNTSLWNTTLLLFPAARSAPESPPISPSLLPSDQVQQSLQPQRQRQGTSMFPSNRLRITVGSSTARMVSGLRRPGPHLGNLHPGASRPNHQASSSRLDTLLHRISQAGQQLQVPAPPDPSGHNDSAHQQHASSHNTRPRISQGNFYGTASAPTVQDLLSSHQPTTSSNLEASAVQVSTETSAPHEVPANVETVDIVASSLSQLGIDSTRAVTSPHVEAVNYSMTEEVSVYPQQQLLTTDSTPELNSLPAPTYPPANTYGAHGSVPGIPSVIQSAELPPQVITFPVSGFGDRQPYAVSFTAHAGGPSHQSLEVHAVSLLTHQANSVEPDLGRAVPISAPGSEWEDILSLNPFIRSLRPITTRPRPGEETDRHRLGSAGTTSLTGRGRVARVSRSEVETAVYKSVEAVHPKRIPHAAQHDMQMPSYPSTCGVQGASTRYYDQAGTSQQYEVLSDPPRNTVMALTELSPHLEQNAQTSVRLPSLPTQAAGPSMSAMFSGSSVLQVGHHDLIGGVTALSSVQSSDSHAAGSERDLQHHVAVSEHYLHHNHLSDTMQDQQDLHHDSSAHNAQTLVLEHSDLSDQHVMVGGGSSQVLTVSEGRRRQTMSPHHSYAVRMATSTEMHRHAASSSHNSQHRVPNHQALLSLHLSSVGSVWGDEGGQDAWDSDRENEDLNLLLHFPQADYPNGPIMTSGTPPAHFHQAELTSVQGHQATIPDSAAGVKPCRSLSTQHYQQVSAGTSVGEQQEPALNSYTGRRLHGGSPAVVHASCTSGLHHTSSLDQGIQGRNEDMVPDFEAGFGSPAILSHQQRCKGRQQHASGGLWAPQVSEEDDLRSSYGELLCTPPPTTQSDEQYSLTSTATDARVTPKSCSSFLQSNRAQLQRPIFNNLGPGGAMEPQHEWPGGTSEDPIQLLSDDD</sequence>
<dbReference type="InterPro" id="IPR029069">
    <property type="entry name" value="HotDog_dom_sf"/>
</dbReference>
<dbReference type="PROSITE" id="PS50089">
    <property type="entry name" value="ZF_RING_2"/>
    <property type="match status" value="1"/>
</dbReference>
<evidence type="ECO:0000256" key="10">
    <source>
        <dbReference type="ARBA" id="ARBA00022833"/>
    </source>
</evidence>
<dbReference type="InterPro" id="IPR003736">
    <property type="entry name" value="PAAI_dom"/>
</dbReference>
<evidence type="ECO:0000259" key="24">
    <source>
        <dbReference type="PROSITE" id="PS50089"/>
    </source>
</evidence>
<dbReference type="CDD" id="cd03443">
    <property type="entry name" value="PaaI_thioesterase"/>
    <property type="match status" value="2"/>
</dbReference>
<dbReference type="GO" id="GO:0005739">
    <property type="term" value="C:mitochondrion"/>
    <property type="evidence" value="ECO:0007669"/>
    <property type="project" value="UniProtKB-SubCell"/>
</dbReference>
<keyword evidence="14" id="KW-0206">Cytoskeleton</keyword>
<keyword evidence="26" id="KW-1185">Reference proteome</keyword>
<keyword evidence="13" id="KW-0496">Mitochondrion</keyword>
<evidence type="ECO:0000256" key="11">
    <source>
        <dbReference type="ARBA" id="ARBA00022990"/>
    </source>
</evidence>
<evidence type="ECO:0000256" key="1">
    <source>
        <dbReference type="ARBA" id="ARBA00004123"/>
    </source>
</evidence>
<evidence type="ECO:0000256" key="13">
    <source>
        <dbReference type="ARBA" id="ARBA00023128"/>
    </source>
</evidence>
<proteinExistence type="inferred from homology"/>
<comment type="subunit">
    <text evidence="18">Homotetramer. Interacts with PCTP.</text>
</comment>
<dbReference type="FunFam" id="3.10.129.10:FF:000021">
    <property type="entry name" value="Acyl-coenzyme A thioesterase 13"/>
    <property type="match status" value="2"/>
</dbReference>
<comment type="subcellular location">
    <subcellularLocation>
        <location evidence="3">Cytoplasm</location>
        <location evidence="3">Cytoskeleton</location>
        <location evidence="3">Spindle</location>
    </subcellularLocation>
    <subcellularLocation>
        <location evidence="4">Cytoplasm</location>
        <location evidence="4">Cytosol</location>
    </subcellularLocation>
    <subcellularLocation>
        <location evidence="2">Mitochondrion</location>
    </subcellularLocation>
    <subcellularLocation>
        <location evidence="1">Nucleus</location>
    </subcellularLocation>
</comment>
<feature type="compositionally biased region" description="Basic and acidic residues" evidence="23">
    <location>
        <begin position="953"/>
        <end position="962"/>
    </location>
</feature>
<evidence type="ECO:0000313" key="26">
    <source>
        <dbReference type="Proteomes" id="UP000232323"/>
    </source>
</evidence>
<accession>A0A250X8T6</accession>
<evidence type="ECO:0000256" key="9">
    <source>
        <dbReference type="ARBA" id="ARBA00022801"/>
    </source>
</evidence>
<dbReference type="PROSITE" id="PS00518">
    <property type="entry name" value="ZF_RING_1"/>
    <property type="match status" value="1"/>
</dbReference>
<comment type="function">
    <text evidence="17">Catalyzes the hydrolysis of acyl-CoAs into free fatty acids and coenzyme A (CoASH), regulating their respective intracellular levels. Has acyl-CoA thioesterase activity towards medium (C12) and long-chain (C18) fatty acyl-CoA substrates. Can also hydrolyze 3-hydroxyphenylacetyl-CoA and 3,4-dihydroxyphenylacetyl-CoA (in vitro). May play a role in controlling adaptive thermogenesis.</text>
</comment>
<feature type="compositionally biased region" description="Polar residues" evidence="23">
    <location>
        <begin position="511"/>
        <end position="521"/>
    </location>
</feature>
<organism evidence="25 26">
    <name type="scientific">Chlamydomonas eustigma</name>
    <dbReference type="NCBI Taxonomy" id="1157962"/>
    <lineage>
        <taxon>Eukaryota</taxon>
        <taxon>Viridiplantae</taxon>
        <taxon>Chlorophyta</taxon>
        <taxon>core chlorophytes</taxon>
        <taxon>Chlorophyceae</taxon>
        <taxon>CS clade</taxon>
        <taxon>Chlamydomonadales</taxon>
        <taxon>Chlamydomonadaceae</taxon>
        <taxon>Chlamydomonas</taxon>
    </lineage>
</organism>
<dbReference type="GO" id="GO:0008270">
    <property type="term" value="F:zinc ion binding"/>
    <property type="evidence" value="ECO:0007669"/>
    <property type="project" value="UniProtKB-KW"/>
</dbReference>
<evidence type="ECO:0000256" key="5">
    <source>
        <dbReference type="ARBA" id="ARBA00008324"/>
    </source>
</evidence>
<dbReference type="Proteomes" id="UP000232323">
    <property type="component" value="Unassembled WGS sequence"/>
</dbReference>
<keyword evidence="15" id="KW-0539">Nucleus</keyword>
<dbReference type="PANTHER" id="PTHR21660">
    <property type="entry name" value="THIOESTERASE SUPERFAMILY MEMBER-RELATED"/>
    <property type="match status" value="1"/>
</dbReference>
<feature type="region of interest" description="Disordered" evidence="23">
    <location>
        <begin position="607"/>
        <end position="686"/>
    </location>
</feature>
<comment type="catalytic activity">
    <reaction evidence="16">
        <text>a fatty acyl-CoA + H2O = a fatty acid + CoA + H(+)</text>
        <dbReference type="Rhea" id="RHEA:16781"/>
        <dbReference type="ChEBI" id="CHEBI:15377"/>
        <dbReference type="ChEBI" id="CHEBI:15378"/>
        <dbReference type="ChEBI" id="CHEBI:28868"/>
        <dbReference type="ChEBI" id="CHEBI:57287"/>
        <dbReference type="ChEBI" id="CHEBI:77636"/>
    </reaction>
    <physiologicalReaction direction="left-to-right" evidence="16">
        <dbReference type="Rhea" id="RHEA:16782"/>
    </physiologicalReaction>
</comment>
<dbReference type="Gene3D" id="3.30.40.10">
    <property type="entry name" value="Zinc/RING finger domain, C3HC4 (zinc finger)"/>
    <property type="match status" value="1"/>
</dbReference>
<dbReference type="GO" id="GO:0005829">
    <property type="term" value="C:cytosol"/>
    <property type="evidence" value="ECO:0007669"/>
    <property type="project" value="UniProtKB-SubCell"/>
</dbReference>
<keyword evidence="12" id="KW-0443">Lipid metabolism</keyword>
<dbReference type="CDD" id="cd16514">
    <property type="entry name" value="RING-HC_LONFs_rpt2"/>
    <property type="match status" value="1"/>
</dbReference>
<evidence type="ECO:0000256" key="14">
    <source>
        <dbReference type="ARBA" id="ARBA00023212"/>
    </source>
</evidence>
<evidence type="ECO:0000256" key="20">
    <source>
        <dbReference type="ARBA" id="ARBA00081533"/>
    </source>
</evidence>
<dbReference type="Gene3D" id="3.10.129.10">
    <property type="entry name" value="Hotdog Thioesterase"/>
    <property type="match status" value="2"/>
</dbReference>
<dbReference type="OrthoDB" id="46529at2759"/>
<evidence type="ECO:0000256" key="21">
    <source>
        <dbReference type="ARBA" id="ARBA00083956"/>
    </source>
</evidence>
<evidence type="ECO:0000256" key="15">
    <source>
        <dbReference type="ARBA" id="ARBA00023242"/>
    </source>
</evidence>
<dbReference type="GO" id="GO:0006629">
    <property type="term" value="P:lipid metabolic process"/>
    <property type="evidence" value="ECO:0007669"/>
    <property type="project" value="UniProtKB-KW"/>
</dbReference>
<feature type="compositionally biased region" description="Polar residues" evidence="23">
    <location>
        <begin position="490"/>
        <end position="502"/>
    </location>
</feature>
<feature type="region of interest" description="Disordered" evidence="23">
    <location>
        <begin position="465"/>
        <end position="521"/>
    </location>
</feature>
<evidence type="ECO:0000256" key="17">
    <source>
        <dbReference type="ARBA" id="ARBA00058205"/>
    </source>
</evidence>
<dbReference type="GO" id="GO:0005634">
    <property type="term" value="C:nucleus"/>
    <property type="evidence" value="ECO:0007669"/>
    <property type="project" value="UniProtKB-SubCell"/>
</dbReference>
<evidence type="ECO:0000256" key="6">
    <source>
        <dbReference type="ARBA" id="ARBA00022490"/>
    </source>
</evidence>
<dbReference type="InterPro" id="IPR017907">
    <property type="entry name" value="Znf_RING_CS"/>
</dbReference>
<comment type="similarity">
    <text evidence="5">Belongs to the thioesterase PaaI family.</text>
</comment>
<feature type="domain" description="RING-type" evidence="24">
    <location>
        <begin position="542"/>
        <end position="580"/>
    </location>
</feature>
<evidence type="ECO:0000256" key="22">
    <source>
        <dbReference type="PROSITE-ProRule" id="PRU00175"/>
    </source>
</evidence>
<feature type="region of interest" description="Disordered" evidence="23">
    <location>
        <begin position="1471"/>
        <end position="1502"/>
    </location>
</feature>
<dbReference type="InterPro" id="IPR001841">
    <property type="entry name" value="Znf_RING"/>
</dbReference>
<evidence type="ECO:0000256" key="23">
    <source>
        <dbReference type="SAM" id="MobiDB-lite"/>
    </source>
</evidence>
<keyword evidence="11" id="KW-0007">Acetylation</keyword>
<evidence type="ECO:0000256" key="2">
    <source>
        <dbReference type="ARBA" id="ARBA00004173"/>
    </source>
</evidence>
<dbReference type="SMART" id="SM00184">
    <property type="entry name" value="RING"/>
    <property type="match status" value="1"/>
</dbReference>
<protein>
    <recommendedName>
        <fullName evidence="19">Acyl-coenzyme A thioesterase 13</fullName>
    </recommendedName>
    <alternativeName>
        <fullName evidence="20">Hotdog-fold thioesterase superfamily member 2</fullName>
    </alternativeName>
    <alternativeName>
        <fullName evidence="21">Thioesterase superfamily member 2</fullName>
    </alternativeName>
</protein>
<dbReference type="Pfam" id="PF03061">
    <property type="entry name" value="4HBT"/>
    <property type="match status" value="2"/>
</dbReference>
<evidence type="ECO:0000256" key="4">
    <source>
        <dbReference type="ARBA" id="ARBA00004514"/>
    </source>
</evidence>
<dbReference type="PANTHER" id="PTHR21660:SF1">
    <property type="entry name" value="ACYL-COENZYME A THIOESTERASE 13"/>
    <property type="match status" value="1"/>
</dbReference>
<feature type="region of interest" description="Disordered" evidence="23">
    <location>
        <begin position="700"/>
        <end position="773"/>
    </location>
</feature>
<keyword evidence="8 22" id="KW-0863">Zinc-finger</keyword>
<keyword evidence="6" id="KW-0963">Cytoplasm</keyword>
<dbReference type="Pfam" id="PF13923">
    <property type="entry name" value="zf-C3HC4_2"/>
    <property type="match status" value="1"/>
</dbReference>
<evidence type="ECO:0000256" key="3">
    <source>
        <dbReference type="ARBA" id="ARBA00004186"/>
    </source>
</evidence>
<dbReference type="NCBIfam" id="TIGR00369">
    <property type="entry name" value="unchar_dom_1"/>
    <property type="match status" value="2"/>
</dbReference>
<dbReference type="EMBL" id="BEGY01000043">
    <property type="protein sequence ID" value="GAX79485.1"/>
    <property type="molecule type" value="Genomic_DNA"/>
</dbReference>
<dbReference type="GO" id="GO:0047617">
    <property type="term" value="F:fatty acyl-CoA hydrolase activity"/>
    <property type="evidence" value="ECO:0007669"/>
    <property type="project" value="InterPro"/>
</dbReference>
<dbReference type="SUPFAM" id="SSF57850">
    <property type="entry name" value="RING/U-box"/>
    <property type="match status" value="1"/>
</dbReference>
<dbReference type="SUPFAM" id="SSF54637">
    <property type="entry name" value="Thioesterase/thiol ester dehydrase-isomerase"/>
    <property type="match status" value="2"/>
</dbReference>
<dbReference type="GO" id="GO:0005819">
    <property type="term" value="C:spindle"/>
    <property type="evidence" value="ECO:0007669"/>
    <property type="project" value="UniProtKB-SubCell"/>
</dbReference>
<feature type="compositionally biased region" description="Low complexity" evidence="23">
    <location>
        <begin position="617"/>
        <end position="636"/>
    </location>
</feature>
<comment type="caution">
    <text evidence="25">The sequence shown here is derived from an EMBL/GenBank/DDBJ whole genome shotgun (WGS) entry which is preliminary data.</text>
</comment>
<name>A0A250X8T6_9CHLO</name>
<gene>
    <name evidence="25" type="ORF">CEUSTIGMA_g6926.t1</name>
</gene>
<evidence type="ECO:0000313" key="25">
    <source>
        <dbReference type="EMBL" id="GAX79485.1"/>
    </source>
</evidence>
<keyword evidence="10" id="KW-0862">Zinc</keyword>
<dbReference type="InterPro" id="IPR039298">
    <property type="entry name" value="ACOT13"/>
</dbReference>
<reference evidence="25 26" key="1">
    <citation type="submission" date="2017-08" db="EMBL/GenBank/DDBJ databases">
        <title>Acidophilic green algal genome provides insights into adaptation to an acidic environment.</title>
        <authorList>
            <person name="Hirooka S."/>
            <person name="Hirose Y."/>
            <person name="Kanesaki Y."/>
            <person name="Higuchi S."/>
            <person name="Fujiwara T."/>
            <person name="Onuma R."/>
            <person name="Era A."/>
            <person name="Ohbayashi R."/>
            <person name="Uzuka A."/>
            <person name="Nozaki H."/>
            <person name="Yoshikawa H."/>
            <person name="Miyagishima S.Y."/>
        </authorList>
    </citation>
    <scope>NUCLEOTIDE SEQUENCE [LARGE SCALE GENOMIC DNA]</scope>
    <source>
        <strain evidence="25 26">NIES-2499</strain>
    </source>
</reference>
<keyword evidence="7" id="KW-0479">Metal-binding</keyword>
<keyword evidence="9" id="KW-0378">Hydrolase</keyword>
<feature type="region of interest" description="Disordered" evidence="23">
    <location>
        <begin position="947"/>
        <end position="979"/>
    </location>
</feature>
<evidence type="ECO:0000256" key="18">
    <source>
        <dbReference type="ARBA" id="ARBA00064709"/>
    </source>
</evidence>
<dbReference type="InterPro" id="IPR013083">
    <property type="entry name" value="Znf_RING/FYVE/PHD"/>
</dbReference>
<evidence type="ECO:0000256" key="7">
    <source>
        <dbReference type="ARBA" id="ARBA00022723"/>
    </source>
</evidence>
<evidence type="ECO:0000256" key="8">
    <source>
        <dbReference type="ARBA" id="ARBA00022771"/>
    </source>
</evidence>
<dbReference type="InterPro" id="IPR006683">
    <property type="entry name" value="Thioestr_dom"/>
</dbReference>
<evidence type="ECO:0000256" key="19">
    <source>
        <dbReference type="ARBA" id="ARBA00067273"/>
    </source>
</evidence>
<feature type="compositionally biased region" description="Polar residues" evidence="23">
    <location>
        <begin position="712"/>
        <end position="771"/>
    </location>
</feature>
<evidence type="ECO:0000256" key="16">
    <source>
        <dbReference type="ARBA" id="ARBA00052976"/>
    </source>
</evidence>
<dbReference type="STRING" id="1157962.A0A250X8T6"/>
<evidence type="ECO:0000256" key="12">
    <source>
        <dbReference type="ARBA" id="ARBA00023098"/>
    </source>
</evidence>